<evidence type="ECO:0000313" key="2">
    <source>
        <dbReference type="EMBL" id="MBB5123612.1"/>
    </source>
</evidence>
<gene>
    <name evidence="2" type="ORF">FHS32_000324</name>
</gene>
<protein>
    <submittedName>
        <fullName evidence="2">Uncharacterized protein</fullName>
    </submittedName>
</protein>
<name>A0A7W8BIL9_9ACTN</name>
<evidence type="ECO:0000256" key="1">
    <source>
        <dbReference type="SAM" id="MobiDB-lite"/>
    </source>
</evidence>
<organism evidence="2 3">
    <name type="scientific">Streptomyces griseoloalbus</name>
    <dbReference type="NCBI Taxonomy" id="67303"/>
    <lineage>
        <taxon>Bacteria</taxon>
        <taxon>Bacillati</taxon>
        <taxon>Actinomycetota</taxon>
        <taxon>Actinomycetes</taxon>
        <taxon>Kitasatosporales</taxon>
        <taxon>Streptomycetaceae</taxon>
        <taxon>Streptomyces</taxon>
    </lineage>
</organism>
<feature type="compositionally biased region" description="Low complexity" evidence="1">
    <location>
        <begin position="24"/>
        <end position="39"/>
    </location>
</feature>
<feature type="compositionally biased region" description="Pro residues" evidence="1">
    <location>
        <begin position="1"/>
        <end position="12"/>
    </location>
</feature>
<dbReference type="Proteomes" id="UP000568022">
    <property type="component" value="Unassembled WGS sequence"/>
</dbReference>
<dbReference type="AlphaFoldDB" id="A0A7W8BIL9"/>
<dbReference type="EMBL" id="JACHJE010000001">
    <property type="protein sequence ID" value="MBB5123612.1"/>
    <property type="molecule type" value="Genomic_DNA"/>
</dbReference>
<keyword evidence="3" id="KW-1185">Reference proteome</keyword>
<proteinExistence type="predicted"/>
<feature type="region of interest" description="Disordered" evidence="1">
    <location>
        <begin position="1"/>
        <end position="74"/>
    </location>
</feature>
<reference evidence="2 3" key="1">
    <citation type="submission" date="2020-08" db="EMBL/GenBank/DDBJ databases">
        <title>Genomic Encyclopedia of Type Strains, Phase III (KMG-III): the genomes of soil and plant-associated and newly described type strains.</title>
        <authorList>
            <person name="Whitman W."/>
        </authorList>
    </citation>
    <scope>NUCLEOTIDE SEQUENCE [LARGE SCALE GENOMIC DNA]</scope>
    <source>
        <strain evidence="2 3">CECT 3226</strain>
    </source>
</reference>
<comment type="caution">
    <text evidence="2">The sequence shown here is derived from an EMBL/GenBank/DDBJ whole genome shotgun (WGS) entry which is preliminary data.</text>
</comment>
<accession>A0A7W8BIL9</accession>
<sequence>MTVPAPRPPANAPVPRTRRRDGVAPPAAVTAFQAAALPARPGTAPHARTGTAPHARTGTARNEPGHGAADRGGE</sequence>
<evidence type="ECO:0000313" key="3">
    <source>
        <dbReference type="Proteomes" id="UP000568022"/>
    </source>
</evidence>